<dbReference type="InterPro" id="IPR012337">
    <property type="entry name" value="RNaseH-like_sf"/>
</dbReference>
<evidence type="ECO:0000256" key="1">
    <source>
        <dbReference type="SAM" id="MobiDB-lite"/>
    </source>
</evidence>
<accession>A0A2Z6PMG4</accession>
<protein>
    <submittedName>
        <fullName evidence="4">Uncharacterized protein</fullName>
    </submittedName>
</protein>
<sequence length="659" mass="75186">MAEAPGGRGRGRGRPRRNVAEEEEQPQYQYPDANMWAHMMHQQQQFQAQQAQRYEEMMMMFQQQMNNAPTQNTGSAAFREFCRMNPPEFAGEYVPSVAREWIQRMSGILDSMGCTELEKVTFATRRLFIDHYIPESYRMSMERELIELKQGSKSVAEYTSKFNELVRYVADGDDAPTEAWKIKKYRFGLREDIAHDVSMQQVASLGELIQKSYHAESSLEAMRKERFEVNQKRRDSGKYKEQLKPRGSPGKGKQNFSQRPQQACSECGSVHNGECMKGKGVCFHYKQPGHYKNECPKLHGSGGSGGSTRSKGRVYSLDGEQARGNNALIIDVCHLGQSEVVVLFDCGATNSFISVECVMRLGLSLTSLLPPMTVAVATGGKVVSKRRTIQTLEDMLRACVLEDGGNWSKHLHLIEFAYNNSYHASIDMAPYEALYGRKCRTPLCWTEVGDKGVLGPDIIQETTLKIKSVKEHMRVAQSRQKSYADHRRRPIEFDEGDHVFLRVTPKLGLRGVFKTKKLAPRYIGPYQILKRVGPVAYQLALPPSMSRMHDVFHVSQLRKFIPDPFVPVELENIELQPDLTYHPDPIRIVDRDVKVLRNKKIPMVKVEWSQSPDDEFTWELESEMMKNYPYLFSEQSTKIVLLAKRAAGERHLGFAGFGR</sequence>
<dbReference type="PANTHER" id="PTHR46148:SF57">
    <property type="entry name" value="OS12G0499874 PROTEIN"/>
    <property type="match status" value="1"/>
</dbReference>
<dbReference type="Gene3D" id="3.30.420.10">
    <property type="entry name" value="Ribonuclease H-like superfamily/Ribonuclease H"/>
    <property type="match status" value="1"/>
</dbReference>
<feature type="domain" description="Retrotransposon gag" evidence="2">
    <location>
        <begin position="125"/>
        <end position="191"/>
    </location>
</feature>
<feature type="region of interest" description="Disordered" evidence="1">
    <location>
        <begin position="228"/>
        <end position="258"/>
    </location>
</feature>
<dbReference type="Pfam" id="PF24626">
    <property type="entry name" value="SH3_Tf2-1"/>
    <property type="match status" value="1"/>
</dbReference>
<evidence type="ECO:0000313" key="5">
    <source>
        <dbReference type="Proteomes" id="UP000242715"/>
    </source>
</evidence>
<gene>
    <name evidence="4" type="ORF">TSUD_140050</name>
</gene>
<dbReference type="AlphaFoldDB" id="A0A2Z6PMG4"/>
<dbReference type="SUPFAM" id="SSF53098">
    <property type="entry name" value="Ribonuclease H-like"/>
    <property type="match status" value="1"/>
</dbReference>
<dbReference type="Proteomes" id="UP000242715">
    <property type="component" value="Unassembled WGS sequence"/>
</dbReference>
<dbReference type="GO" id="GO:0003676">
    <property type="term" value="F:nucleic acid binding"/>
    <property type="evidence" value="ECO:0007669"/>
    <property type="project" value="InterPro"/>
</dbReference>
<dbReference type="SUPFAM" id="SSF54160">
    <property type="entry name" value="Chromo domain-like"/>
    <property type="match status" value="1"/>
</dbReference>
<dbReference type="PANTHER" id="PTHR46148">
    <property type="entry name" value="CHROMO DOMAIN-CONTAINING PROTEIN"/>
    <property type="match status" value="1"/>
</dbReference>
<reference evidence="5" key="1">
    <citation type="journal article" date="2017" name="Front. Plant Sci.">
        <title>Climate Clever Clovers: New Paradigm to Reduce the Environmental Footprint of Ruminants by Breeding Low Methanogenic Forages Utilizing Haplotype Variation.</title>
        <authorList>
            <person name="Kaur P."/>
            <person name="Appels R."/>
            <person name="Bayer P.E."/>
            <person name="Keeble-Gagnere G."/>
            <person name="Wang J."/>
            <person name="Hirakawa H."/>
            <person name="Shirasawa K."/>
            <person name="Vercoe P."/>
            <person name="Stefanova K."/>
            <person name="Durmic Z."/>
            <person name="Nichols P."/>
            <person name="Revell C."/>
            <person name="Isobe S.N."/>
            <person name="Edwards D."/>
            <person name="Erskine W."/>
        </authorList>
    </citation>
    <scope>NUCLEOTIDE SEQUENCE [LARGE SCALE GENOMIC DNA]</scope>
    <source>
        <strain evidence="5">cv. Daliak</strain>
    </source>
</reference>
<name>A0A2Z6PMG4_TRISU</name>
<dbReference type="InterPro" id="IPR036397">
    <property type="entry name" value="RNaseH_sf"/>
</dbReference>
<dbReference type="CDD" id="cd00303">
    <property type="entry name" value="retropepsin_like"/>
    <property type="match status" value="1"/>
</dbReference>
<dbReference type="Pfam" id="PF03732">
    <property type="entry name" value="Retrotrans_gag"/>
    <property type="match status" value="1"/>
</dbReference>
<organism evidence="4 5">
    <name type="scientific">Trifolium subterraneum</name>
    <name type="common">Subterranean clover</name>
    <dbReference type="NCBI Taxonomy" id="3900"/>
    <lineage>
        <taxon>Eukaryota</taxon>
        <taxon>Viridiplantae</taxon>
        <taxon>Streptophyta</taxon>
        <taxon>Embryophyta</taxon>
        <taxon>Tracheophyta</taxon>
        <taxon>Spermatophyta</taxon>
        <taxon>Magnoliopsida</taxon>
        <taxon>eudicotyledons</taxon>
        <taxon>Gunneridae</taxon>
        <taxon>Pentapetalae</taxon>
        <taxon>rosids</taxon>
        <taxon>fabids</taxon>
        <taxon>Fabales</taxon>
        <taxon>Fabaceae</taxon>
        <taxon>Papilionoideae</taxon>
        <taxon>50 kb inversion clade</taxon>
        <taxon>NPAAA clade</taxon>
        <taxon>Hologalegina</taxon>
        <taxon>IRL clade</taxon>
        <taxon>Trifolieae</taxon>
        <taxon>Trifolium</taxon>
    </lineage>
</organism>
<dbReference type="InterPro" id="IPR005162">
    <property type="entry name" value="Retrotrans_gag_dom"/>
</dbReference>
<feature type="domain" description="Tf2-1-like SH3-like" evidence="3">
    <location>
        <begin position="496"/>
        <end position="560"/>
    </location>
</feature>
<feature type="region of interest" description="Disordered" evidence="1">
    <location>
        <begin position="1"/>
        <end position="27"/>
    </location>
</feature>
<dbReference type="EMBL" id="DF974239">
    <property type="protein sequence ID" value="GAU46697.1"/>
    <property type="molecule type" value="Genomic_DNA"/>
</dbReference>
<dbReference type="OrthoDB" id="1410086at2759"/>
<feature type="compositionally biased region" description="Basic and acidic residues" evidence="1">
    <location>
        <begin position="228"/>
        <end position="244"/>
    </location>
</feature>
<dbReference type="InterPro" id="IPR016197">
    <property type="entry name" value="Chromo-like_dom_sf"/>
</dbReference>
<keyword evidence="5" id="KW-1185">Reference proteome</keyword>
<dbReference type="InterPro" id="IPR056924">
    <property type="entry name" value="SH3_Tf2-1"/>
</dbReference>
<evidence type="ECO:0000313" key="4">
    <source>
        <dbReference type="EMBL" id="GAU46697.1"/>
    </source>
</evidence>
<evidence type="ECO:0000259" key="2">
    <source>
        <dbReference type="Pfam" id="PF03732"/>
    </source>
</evidence>
<dbReference type="Pfam" id="PF08284">
    <property type="entry name" value="RVP_2"/>
    <property type="match status" value="1"/>
</dbReference>
<proteinExistence type="predicted"/>
<evidence type="ECO:0000259" key="3">
    <source>
        <dbReference type="Pfam" id="PF24626"/>
    </source>
</evidence>